<dbReference type="PRINTS" id="PR00834">
    <property type="entry name" value="PROTEASES2C"/>
</dbReference>
<evidence type="ECO:0000313" key="2">
    <source>
        <dbReference type="EMBL" id="TQI94635.1"/>
    </source>
</evidence>
<organism evidence="2 3">
    <name type="scientific">Amycolatopsis cihanbeyliensis</name>
    <dbReference type="NCBI Taxonomy" id="1128664"/>
    <lineage>
        <taxon>Bacteria</taxon>
        <taxon>Bacillati</taxon>
        <taxon>Actinomycetota</taxon>
        <taxon>Actinomycetes</taxon>
        <taxon>Pseudonocardiales</taxon>
        <taxon>Pseudonocardiaceae</taxon>
        <taxon>Amycolatopsis</taxon>
    </lineage>
</organism>
<keyword evidence="3" id="KW-1185">Reference proteome</keyword>
<feature type="compositionally biased region" description="Low complexity" evidence="1">
    <location>
        <begin position="42"/>
        <end position="65"/>
    </location>
</feature>
<dbReference type="PANTHER" id="PTHR22939:SF129">
    <property type="entry name" value="SERINE PROTEASE HTRA2, MITOCHONDRIAL"/>
    <property type="match status" value="1"/>
</dbReference>
<dbReference type="AlphaFoldDB" id="A0A542CUY4"/>
<comment type="caution">
    <text evidence="2">The sequence shown here is derived from an EMBL/GenBank/DDBJ whole genome shotgun (WGS) entry which is preliminary data.</text>
</comment>
<gene>
    <name evidence="2" type="ORF">FB471_6804</name>
</gene>
<dbReference type="SUPFAM" id="SSF50494">
    <property type="entry name" value="Trypsin-like serine proteases"/>
    <property type="match status" value="1"/>
</dbReference>
<dbReference type="Gene3D" id="2.40.10.120">
    <property type="match status" value="1"/>
</dbReference>
<keyword evidence="2" id="KW-0645">Protease</keyword>
<dbReference type="InterPro" id="IPR001940">
    <property type="entry name" value="Peptidase_S1C"/>
</dbReference>
<dbReference type="GO" id="GO:0006508">
    <property type="term" value="P:proteolysis"/>
    <property type="evidence" value="ECO:0007669"/>
    <property type="project" value="UniProtKB-KW"/>
</dbReference>
<dbReference type="Pfam" id="PF13365">
    <property type="entry name" value="Trypsin_2"/>
    <property type="match status" value="1"/>
</dbReference>
<evidence type="ECO:0000313" key="3">
    <source>
        <dbReference type="Proteomes" id="UP000320876"/>
    </source>
</evidence>
<accession>A0A542CUY4</accession>
<keyword evidence="2" id="KW-0378">Hydrolase</keyword>
<dbReference type="RefSeq" id="WP_142003841.1">
    <property type="nucleotide sequence ID" value="NZ_VFML01000002.1"/>
</dbReference>
<dbReference type="EMBL" id="VFML01000002">
    <property type="protein sequence ID" value="TQI94635.1"/>
    <property type="molecule type" value="Genomic_DNA"/>
</dbReference>
<dbReference type="OrthoDB" id="9758917at2"/>
<dbReference type="GO" id="GO:0004252">
    <property type="term" value="F:serine-type endopeptidase activity"/>
    <property type="evidence" value="ECO:0007669"/>
    <property type="project" value="InterPro"/>
</dbReference>
<name>A0A542CUY4_AMYCI</name>
<protein>
    <submittedName>
        <fullName evidence="2">Putative serine protease PepD</fullName>
    </submittedName>
</protein>
<proteinExistence type="predicted"/>
<feature type="region of interest" description="Disordered" evidence="1">
    <location>
        <begin position="190"/>
        <end position="210"/>
    </location>
</feature>
<feature type="region of interest" description="Disordered" evidence="1">
    <location>
        <begin position="42"/>
        <end position="66"/>
    </location>
</feature>
<dbReference type="InterPro" id="IPR009003">
    <property type="entry name" value="Peptidase_S1_PA"/>
</dbReference>
<dbReference type="Proteomes" id="UP000320876">
    <property type="component" value="Unassembled WGS sequence"/>
</dbReference>
<dbReference type="PANTHER" id="PTHR22939">
    <property type="entry name" value="SERINE PROTEASE FAMILY S1C HTRA-RELATED"/>
    <property type="match status" value="1"/>
</dbReference>
<reference evidence="2 3" key="1">
    <citation type="submission" date="2019-06" db="EMBL/GenBank/DDBJ databases">
        <title>Sequencing the genomes of 1000 actinobacteria strains.</title>
        <authorList>
            <person name="Klenk H.-P."/>
        </authorList>
    </citation>
    <scope>NUCLEOTIDE SEQUENCE [LARGE SCALE GENOMIC DNA]</scope>
    <source>
        <strain evidence="2 3">DSM 45679</strain>
    </source>
</reference>
<evidence type="ECO:0000256" key="1">
    <source>
        <dbReference type="SAM" id="MobiDB-lite"/>
    </source>
</evidence>
<sequence>METSTTQGSPARGRKLFTIVAVTAALVGGAGGAGIGVLAAEDPPSSSATGSLGSASGQQASNSGTNVSGVAERILPSVVQINARTASGEVIGSGVVLGADGTVLTNAHVLEGATGAVEVTLSDGTAYPADVLGEDIGADIAVLRLRGASGLTPTELGDSGQVRAGDEVVAVGSPSGLRNTVTSGIVSAINRSAPGRDSPFDRTGTEAGGGRLIQTDASINEGNSGGPLVDASGAVIGINTSILSPSGGNIGIGFAIPSNEAKEIVRQITG</sequence>